<feature type="transmembrane region" description="Helical" evidence="1">
    <location>
        <begin position="54"/>
        <end position="75"/>
    </location>
</feature>
<evidence type="ECO:0000256" key="1">
    <source>
        <dbReference type="SAM" id="Phobius"/>
    </source>
</evidence>
<evidence type="ECO:0000313" key="3">
    <source>
        <dbReference type="Proteomes" id="UP001242314"/>
    </source>
</evidence>
<sequence>MTMQWIAILAALGWCLLQVIILLISSQCIFLMIEFRSDNEHKLYQKLLSNFIIYLFYSLFILPFISLSLFIYGVINITEWCELKPGLWVFAAWWLALFVLSFSLSMKKKYRI</sequence>
<evidence type="ECO:0000313" key="2">
    <source>
        <dbReference type="EMBL" id="MDP4484423.1"/>
    </source>
</evidence>
<feature type="transmembrane region" description="Helical" evidence="1">
    <location>
        <begin position="6"/>
        <end position="33"/>
    </location>
</feature>
<dbReference type="Proteomes" id="UP001242314">
    <property type="component" value="Unassembled WGS sequence"/>
</dbReference>
<reference evidence="2 3" key="1">
    <citation type="submission" date="2023-04" db="EMBL/GenBank/DDBJ databases">
        <title>Novel Pseudoalteromonas species isolated from Pacific coral.</title>
        <authorList>
            <person name="Videau P."/>
            <person name="Shlafstein M.D."/>
            <person name="Oline D.K."/>
            <person name="Strangman W.K."/>
            <person name="Hahnke R.L."/>
            <person name="Saw J.H."/>
            <person name="Ushijima B."/>
        </authorList>
    </citation>
    <scope>NUCLEOTIDE SEQUENCE [LARGE SCALE GENOMIC DNA]</scope>
    <source>
        <strain evidence="2 3">LMG 14908</strain>
    </source>
</reference>
<accession>A0ABT9GF84</accession>
<keyword evidence="1" id="KW-0812">Transmembrane</keyword>
<gene>
    <name evidence="2" type="ORF">QDH73_10415</name>
</gene>
<name>A0ABT9GF84_9GAMM</name>
<protein>
    <submittedName>
        <fullName evidence="2">Uncharacterized protein</fullName>
    </submittedName>
</protein>
<organism evidence="2 3">
    <name type="scientific">Pseudoalteromonas distincta</name>
    <dbReference type="NCBI Taxonomy" id="77608"/>
    <lineage>
        <taxon>Bacteria</taxon>
        <taxon>Pseudomonadati</taxon>
        <taxon>Pseudomonadota</taxon>
        <taxon>Gammaproteobacteria</taxon>
        <taxon>Alteromonadales</taxon>
        <taxon>Pseudoalteromonadaceae</taxon>
        <taxon>Pseudoalteromonas</taxon>
    </lineage>
</organism>
<keyword evidence="1" id="KW-1133">Transmembrane helix</keyword>
<comment type="caution">
    <text evidence="2">The sequence shown here is derived from an EMBL/GenBank/DDBJ whole genome shotgun (WGS) entry which is preliminary data.</text>
</comment>
<keyword evidence="3" id="KW-1185">Reference proteome</keyword>
<dbReference type="RefSeq" id="WP_033021693.1">
    <property type="nucleotide sequence ID" value="NZ_ADOP01000053.1"/>
</dbReference>
<dbReference type="EMBL" id="JASGWX010000007">
    <property type="protein sequence ID" value="MDP4484423.1"/>
    <property type="molecule type" value="Genomic_DNA"/>
</dbReference>
<feature type="transmembrane region" description="Helical" evidence="1">
    <location>
        <begin position="87"/>
        <end position="106"/>
    </location>
</feature>
<dbReference type="GeneID" id="29738587"/>
<proteinExistence type="predicted"/>
<keyword evidence="1" id="KW-0472">Membrane</keyword>